<dbReference type="PANTHER" id="PTHR44144">
    <property type="entry name" value="DNAJ HOMOLOG SUBFAMILY C MEMBER 9"/>
    <property type="match status" value="1"/>
</dbReference>
<organism evidence="2 3">
    <name type="scientific">Terfezia boudieri ATCC MYA-4762</name>
    <dbReference type="NCBI Taxonomy" id="1051890"/>
    <lineage>
        <taxon>Eukaryota</taxon>
        <taxon>Fungi</taxon>
        <taxon>Dikarya</taxon>
        <taxon>Ascomycota</taxon>
        <taxon>Pezizomycotina</taxon>
        <taxon>Pezizomycetes</taxon>
        <taxon>Pezizales</taxon>
        <taxon>Pezizaceae</taxon>
        <taxon>Terfezia</taxon>
    </lineage>
</organism>
<dbReference type="InterPro" id="IPR036869">
    <property type="entry name" value="J_dom_sf"/>
</dbReference>
<dbReference type="SUPFAM" id="SSF46565">
    <property type="entry name" value="Chaperone J-domain"/>
    <property type="match status" value="1"/>
</dbReference>
<sequence length="273" mass="30870">ILREDDLYKVLGAPKDATASELRRCYLERSKMTHPDRLPYHESSTAAFQRLAFAYEILKSPSSRRIYDKASRQKGGGRRASTSAQSLNGDQTFRGAVEAMLYEFMTGDFALVKSLIQSLNRQYPNLVSEDAIDGIERSWFRVRDLIISTRHYALLVSIELGRINRVQKKLRALGYFDVFGRIRMTAQLVKVTLAVPMRVDRALRLREERERRATEAGWNAAEGMGFDTIEGKSGRRGGILNERVFKVLEFIVGESAEDPEADAAWIASTSRAA</sequence>
<dbReference type="GO" id="GO:0005634">
    <property type="term" value="C:nucleus"/>
    <property type="evidence" value="ECO:0007669"/>
    <property type="project" value="TreeGrafter"/>
</dbReference>
<dbReference type="AlphaFoldDB" id="A0A3N4MB80"/>
<dbReference type="PROSITE" id="PS50076">
    <property type="entry name" value="DNAJ_2"/>
    <property type="match status" value="1"/>
</dbReference>
<dbReference type="STRING" id="1051890.A0A3N4MB80"/>
<feature type="domain" description="J" evidence="1">
    <location>
        <begin position="6"/>
        <end position="71"/>
    </location>
</feature>
<dbReference type="Pfam" id="PF00226">
    <property type="entry name" value="DnaJ"/>
    <property type="match status" value="1"/>
</dbReference>
<name>A0A3N4MB80_9PEZI</name>
<dbReference type="GO" id="GO:0031072">
    <property type="term" value="F:heat shock protein binding"/>
    <property type="evidence" value="ECO:0007669"/>
    <property type="project" value="TreeGrafter"/>
</dbReference>
<keyword evidence="3" id="KW-1185">Reference proteome</keyword>
<dbReference type="InterPro" id="IPR052594">
    <property type="entry name" value="J_domain-containing_protein"/>
</dbReference>
<dbReference type="PANTHER" id="PTHR44144:SF1">
    <property type="entry name" value="DNAJ HOMOLOG SUBFAMILY C MEMBER 9"/>
    <property type="match status" value="1"/>
</dbReference>
<protein>
    <submittedName>
        <fullName evidence="2">DnaJ-domain-containing protein</fullName>
    </submittedName>
</protein>
<dbReference type="InParanoid" id="A0A3N4MB80"/>
<dbReference type="OrthoDB" id="10250354at2759"/>
<proteinExistence type="predicted"/>
<gene>
    <name evidence="2" type="ORF">L211DRAFT_775459</name>
</gene>
<dbReference type="CDD" id="cd06257">
    <property type="entry name" value="DnaJ"/>
    <property type="match status" value="1"/>
</dbReference>
<dbReference type="EMBL" id="ML121527">
    <property type="protein sequence ID" value="RPB29411.1"/>
    <property type="molecule type" value="Genomic_DNA"/>
</dbReference>
<dbReference type="InterPro" id="IPR001623">
    <property type="entry name" value="DnaJ_domain"/>
</dbReference>
<reference evidence="2 3" key="1">
    <citation type="journal article" date="2018" name="Nat. Ecol. Evol.">
        <title>Pezizomycetes genomes reveal the molecular basis of ectomycorrhizal truffle lifestyle.</title>
        <authorList>
            <person name="Murat C."/>
            <person name="Payen T."/>
            <person name="Noel B."/>
            <person name="Kuo A."/>
            <person name="Morin E."/>
            <person name="Chen J."/>
            <person name="Kohler A."/>
            <person name="Krizsan K."/>
            <person name="Balestrini R."/>
            <person name="Da Silva C."/>
            <person name="Montanini B."/>
            <person name="Hainaut M."/>
            <person name="Levati E."/>
            <person name="Barry K.W."/>
            <person name="Belfiori B."/>
            <person name="Cichocki N."/>
            <person name="Clum A."/>
            <person name="Dockter R.B."/>
            <person name="Fauchery L."/>
            <person name="Guy J."/>
            <person name="Iotti M."/>
            <person name="Le Tacon F."/>
            <person name="Lindquist E.A."/>
            <person name="Lipzen A."/>
            <person name="Malagnac F."/>
            <person name="Mello A."/>
            <person name="Molinier V."/>
            <person name="Miyauchi S."/>
            <person name="Poulain J."/>
            <person name="Riccioni C."/>
            <person name="Rubini A."/>
            <person name="Sitrit Y."/>
            <person name="Splivallo R."/>
            <person name="Traeger S."/>
            <person name="Wang M."/>
            <person name="Zifcakova L."/>
            <person name="Wipf D."/>
            <person name="Zambonelli A."/>
            <person name="Paolocci F."/>
            <person name="Nowrousian M."/>
            <person name="Ottonello S."/>
            <person name="Baldrian P."/>
            <person name="Spatafora J.W."/>
            <person name="Henrissat B."/>
            <person name="Nagy L.G."/>
            <person name="Aury J.M."/>
            <person name="Wincker P."/>
            <person name="Grigoriev I.V."/>
            <person name="Bonfante P."/>
            <person name="Martin F.M."/>
        </authorList>
    </citation>
    <scope>NUCLEOTIDE SEQUENCE [LARGE SCALE GENOMIC DNA]</scope>
    <source>
        <strain evidence="2 3">ATCC MYA-4762</strain>
    </source>
</reference>
<evidence type="ECO:0000313" key="2">
    <source>
        <dbReference type="EMBL" id="RPB29411.1"/>
    </source>
</evidence>
<dbReference type="Proteomes" id="UP000267821">
    <property type="component" value="Unassembled WGS sequence"/>
</dbReference>
<dbReference type="GO" id="GO:0005737">
    <property type="term" value="C:cytoplasm"/>
    <property type="evidence" value="ECO:0007669"/>
    <property type="project" value="TreeGrafter"/>
</dbReference>
<dbReference type="Gene3D" id="1.10.287.110">
    <property type="entry name" value="DnaJ domain"/>
    <property type="match status" value="1"/>
</dbReference>
<dbReference type="SMART" id="SM00271">
    <property type="entry name" value="DnaJ"/>
    <property type="match status" value="1"/>
</dbReference>
<accession>A0A3N4MB80</accession>
<feature type="non-terminal residue" evidence="2">
    <location>
        <position position="1"/>
    </location>
</feature>
<evidence type="ECO:0000259" key="1">
    <source>
        <dbReference type="PROSITE" id="PS50076"/>
    </source>
</evidence>
<dbReference type="PRINTS" id="PR00625">
    <property type="entry name" value="JDOMAIN"/>
</dbReference>
<evidence type="ECO:0000313" key="3">
    <source>
        <dbReference type="Proteomes" id="UP000267821"/>
    </source>
</evidence>